<reference evidence="4 5" key="1">
    <citation type="submission" date="2015-07" db="EMBL/GenBank/DDBJ databases">
        <title>Draft genome of Bellilinea caldifistulae DSM 17877.</title>
        <authorList>
            <person name="Hemp J."/>
            <person name="Ward L.M."/>
            <person name="Pace L.A."/>
            <person name="Fischer W.W."/>
        </authorList>
    </citation>
    <scope>NUCLEOTIDE SEQUENCE [LARGE SCALE GENOMIC DNA]</scope>
    <source>
        <strain evidence="4 5">GOMI-1</strain>
    </source>
</reference>
<protein>
    <recommendedName>
        <fullName evidence="3">Nitroreductase domain-containing protein</fullName>
    </recommendedName>
</protein>
<organism evidence="4 5">
    <name type="scientific">Bellilinea caldifistulae</name>
    <dbReference type="NCBI Taxonomy" id="360411"/>
    <lineage>
        <taxon>Bacteria</taxon>
        <taxon>Bacillati</taxon>
        <taxon>Chloroflexota</taxon>
        <taxon>Anaerolineae</taxon>
        <taxon>Anaerolineales</taxon>
        <taxon>Anaerolineaceae</taxon>
        <taxon>Bellilinea</taxon>
    </lineage>
</organism>
<gene>
    <name evidence="4" type="ORF">AC812_16780</name>
</gene>
<evidence type="ECO:0000313" key="5">
    <source>
        <dbReference type="Proteomes" id="UP000050514"/>
    </source>
</evidence>
<evidence type="ECO:0000256" key="2">
    <source>
        <dbReference type="ARBA" id="ARBA00023002"/>
    </source>
</evidence>
<comment type="similarity">
    <text evidence="1">Belongs to the nitroreductase family.</text>
</comment>
<dbReference type="STRING" id="360411.AC812_16780"/>
<feature type="domain" description="Nitroreductase" evidence="3">
    <location>
        <begin position="27"/>
        <end position="171"/>
    </location>
</feature>
<evidence type="ECO:0000313" key="4">
    <source>
        <dbReference type="EMBL" id="KPL70798.1"/>
    </source>
</evidence>
<keyword evidence="2" id="KW-0560">Oxidoreductase</keyword>
<dbReference type="Proteomes" id="UP000050514">
    <property type="component" value="Unassembled WGS sequence"/>
</dbReference>
<comment type="caution">
    <text evidence="4">The sequence shown here is derived from an EMBL/GenBank/DDBJ whole genome shotgun (WGS) entry which is preliminary data.</text>
</comment>
<evidence type="ECO:0000259" key="3">
    <source>
        <dbReference type="Pfam" id="PF00881"/>
    </source>
</evidence>
<accession>A0A0P6WPU3</accession>
<dbReference type="Gene3D" id="3.40.109.10">
    <property type="entry name" value="NADH Oxidase"/>
    <property type="match status" value="1"/>
</dbReference>
<dbReference type="Pfam" id="PF00881">
    <property type="entry name" value="Nitroreductase"/>
    <property type="match status" value="1"/>
</dbReference>
<dbReference type="InterPro" id="IPR029479">
    <property type="entry name" value="Nitroreductase"/>
</dbReference>
<name>A0A0P6WPU3_9CHLR</name>
<dbReference type="RefSeq" id="WP_061916910.1">
    <property type="nucleotide sequence ID" value="NZ_DF967971.1"/>
</dbReference>
<evidence type="ECO:0000256" key="1">
    <source>
        <dbReference type="ARBA" id="ARBA00007118"/>
    </source>
</evidence>
<dbReference type="GO" id="GO:0016491">
    <property type="term" value="F:oxidoreductase activity"/>
    <property type="evidence" value="ECO:0007669"/>
    <property type="project" value="UniProtKB-KW"/>
</dbReference>
<dbReference type="InterPro" id="IPR000415">
    <property type="entry name" value="Nitroreductase-like"/>
</dbReference>
<dbReference type="PANTHER" id="PTHR43673">
    <property type="entry name" value="NAD(P)H NITROREDUCTASE YDGI-RELATED"/>
    <property type="match status" value="1"/>
</dbReference>
<dbReference type="EMBL" id="LGHJ01000029">
    <property type="protein sequence ID" value="KPL70798.1"/>
    <property type="molecule type" value="Genomic_DNA"/>
</dbReference>
<sequence length="211" mass="23939">MKIQNDPSVPKIYSMSEFPHPGIHPLIQSRRSSRIYDPERLLTWEQIHLLLEAARSAPSSGNRQPWVYLVFEPTNAEQLEKARSCLNPDNQVWANRAPLLILAISQDIRPDGKENTKALHDLGMANQNLLLQATAMGLSCRPMAGFDAEKARMLFNIPSGYTPRLMIAVGYAGDLEDLPGEVQEKEQRERTRKPVSEFAFRGSWQQPLFED</sequence>
<dbReference type="CDD" id="cd02138">
    <property type="entry name" value="TdsD-like"/>
    <property type="match status" value="1"/>
</dbReference>
<proteinExistence type="inferred from homology"/>
<dbReference type="SUPFAM" id="SSF55469">
    <property type="entry name" value="FMN-dependent nitroreductase-like"/>
    <property type="match status" value="1"/>
</dbReference>
<dbReference type="PANTHER" id="PTHR43673:SF10">
    <property type="entry name" value="NADH DEHYDROGENASE_NAD(P)H NITROREDUCTASE XCC3605-RELATED"/>
    <property type="match status" value="1"/>
</dbReference>
<dbReference type="AlphaFoldDB" id="A0A0P6WPU3"/>
<keyword evidence="5" id="KW-1185">Reference proteome</keyword>